<dbReference type="Proteomes" id="UP000007478">
    <property type="component" value="Plasmid pTBMP1"/>
</dbReference>
<protein>
    <submittedName>
        <fullName evidence="1">Uncharacterized protein</fullName>
    </submittedName>
</protein>
<dbReference type="GeneID" id="10549090"/>
<dbReference type="KEGG" id="tba:TERMP_02266"/>
<geneLocation type="plasmid" evidence="1 2">
    <name>pTBMP1</name>
</geneLocation>
<reference evidence="1 2" key="1">
    <citation type="journal article" date="2011" name="J. Bacteriol.">
        <title>Complete genome sequence of the hyperthermophilic, piezophilic, heterotrophic, and carboxydotrophic archaeon Thermococcus barophilus MP.</title>
        <authorList>
            <person name="Vannier P."/>
            <person name="Marteinsson V.T."/>
            <person name="Fridjonsson O.H."/>
            <person name="Oger P."/>
            <person name="Jebbar M."/>
        </authorList>
    </citation>
    <scope>NUCLEOTIDE SEQUENCE [LARGE SCALE GENOMIC DNA]</scope>
    <source>
        <strain evidence="2">DSM 11836 / MP</strain>
    </source>
</reference>
<dbReference type="AlphaFoldDB" id="F0LNA0"/>
<dbReference type="PATRIC" id="fig|391623.17.peg.2260"/>
<evidence type="ECO:0000313" key="2">
    <source>
        <dbReference type="Proteomes" id="UP000007478"/>
    </source>
</evidence>
<evidence type="ECO:0000313" key="1">
    <source>
        <dbReference type="EMBL" id="ADT85239.1"/>
    </source>
</evidence>
<accession>F0LNA0</accession>
<name>F0LNA0_THEBM</name>
<dbReference type="EMBL" id="CP002373">
    <property type="protein sequence ID" value="ADT85239.1"/>
    <property type="molecule type" value="Genomic_DNA"/>
</dbReference>
<proteinExistence type="predicted"/>
<organism evidence="1 2">
    <name type="scientific">Thermococcus barophilus (strain DSM 11836 / MP)</name>
    <dbReference type="NCBI Taxonomy" id="391623"/>
    <lineage>
        <taxon>Archaea</taxon>
        <taxon>Methanobacteriati</taxon>
        <taxon>Methanobacteriota</taxon>
        <taxon>Thermococci</taxon>
        <taxon>Thermococcales</taxon>
        <taxon>Thermococcaceae</taxon>
        <taxon>Thermococcus</taxon>
    </lineage>
</organism>
<gene>
    <name evidence="1" type="ordered locus">TERMP_02266</name>
</gene>
<keyword evidence="1" id="KW-0614">Plasmid</keyword>
<sequence length="76" mass="8806">MKELRCAICGQEITHNEVGFIFKDGEVMCVYCLDEALLEIQDEEIPPEEVNHMIREFLKSLQLPKLPEKAFKVVRA</sequence>
<keyword evidence="2" id="KW-1185">Reference proteome</keyword>
<dbReference type="HOGENOM" id="CLU_2646111_0_0_2"/>
<dbReference type="RefSeq" id="WP_013747461.1">
    <property type="nucleotide sequence ID" value="NC_015471.1"/>
</dbReference>